<dbReference type="RefSeq" id="WP_376808172.1">
    <property type="nucleotide sequence ID" value="NZ_JBHTAC010000024.1"/>
</dbReference>
<reference evidence="4" key="1">
    <citation type="journal article" date="2019" name="Int. J. Syst. Evol. Microbiol.">
        <title>The Global Catalogue of Microorganisms (GCM) 10K type strain sequencing project: providing services to taxonomists for standard genome sequencing and annotation.</title>
        <authorList>
            <consortium name="The Broad Institute Genomics Platform"/>
            <consortium name="The Broad Institute Genome Sequencing Center for Infectious Disease"/>
            <person name="Wu L."/>
            <person name="Ma J."/>
        </authorList>
    </citation>
    <scope>NUCLEOTIDE SEQUENCE [LARGE SCALE GENOMIC DNA]</scope>
    <source>
        <strain evidence="4">CGMCC 1.9106</strain>
    </source>
</reference>
<feature type="transmembrane region" description="Helical" evidence="1">
    <location>
        <begin position="345"/>
        <end position="369"/>
    </location>
</feature>
<dbReference type="SUPFAM" id="SSF53167">
    <property type="entry name" value="Purine and uridine phosphorylases"/>
    <property type="match status" value="1"/>
</dbReference>
<accession>A0ABW2H2L5</accession>
<protein>
    <recommendedName>
        <fullName evidence="2">Nucleoside phosphorylase domain-containing protein</fullName>
    </recommendedName>
</protein>
<keyword evidence="1" id="KW-0472">Membrane</keyword>
<sequence>MDAVTFAACRRAARAVRAAECGAEATAHLRPRSAVGLARGRGPMSVLLYNAAREGRLVWQSPASFAVLELPAARRPPHLPLGLRGRLLRLIDRRWDVVVMATPPLAAMLAATVLALFGTFVVAGLWLVVGAMAYVAMSMTARVVADADALRRILGRTPRTLDSIAAESLPGWNWSVPLLHDSRDRPGRQLIDRTASQMNRLVQSYSRQAGQEWGGESATFVVREVLVFTLGGVTTRAMRSVVRTSMTSPYGPDSEVFLRLPTGPVTGYRKPQADRGGFLPIYLLGVAAVLLSCAVWVAEWERNLCAATTCAGRPADFVSALHWLAWQLVFRDPPGLAAQAPYSLVIGWLLGLLGLVTLPVTYLSVSFAINAQRASRDIALDLIGDSVNRARMLLLTVTPVERDAVLAAVKATNGFTPVRSFEGNYVIYELGTVSDTRVAMVQVPRQGANGPGGATLAAAEAIRRWGPDFVIMVGICFGLGDKWEHRPQKLGDVLMASSVYDLDRKIVFDDREELQGDRAGASAVMVTRIEAASTDWPLKDEVTFSKGLMLASGVLVSSAEYSERLRRDHSRAIGGDMEGHALYAAAAEARVPWLLVKAISDWGRERETYYEPEKAAANSASLVVHALDIGAFDDANRL</sequence>
<keyword evidence="4" id="KW-1185">Reference proteome</keyword>
<comment type="caution">
    <text evidence="3">The sequence shown here is derived from an EMBL/GenBank/DDBJ whole genome shotgun (WGS) entry which is preliminary data.</text>
</comment>
<dbReference type="Proteomes" id="UP001596392">
    <property type="component" value="Unassembled WGS sequence"/>
</dbReference>
<keyword evidence="1" id="KW-0812">Transmembrane</keyword>
<proteinExistence type="predicted"/>
<dbReference type="InterPro" id="IPR035994">
    <property type="entry name" value="Nucleoside_phosphorylase_sf"/>
</dbReference>
<dbReference type="PANTHER" id="PTHR46832">
    <property type="entry name" value="5'-METHYLTHIOADENOSINE/S-ADENOSYLHOMOCYSTEINE NUCLEOSIDASE"/>
    <property type="match status" value="1"/>
</dbReference>
<keyword evidence="1" id="KW-1133">Transmembrane helix</keyword>
<dbReference type="InterPro" id="IPR000845">
    <property type="entry name" value="Nucleoside_phosphorylase_d"/>
</dbReference>
<dbReference type="EMBL" id="JBHTAC010000024">
    <property type="protein sequence ID" value="MFC7245227.1"/>
    <property type="molecule type" value="Genomic_DNA"/>
</dbReference>
<feature type="transmembrane region" description="Helical" evidence="1">
    <location>
        <begin position="123"/>
        <end position="145"/>
    </location>
</feature>
<dbReference type="Pfam" id="PF01048">
    <property type="entry name" value="PNP_UDP_1"/>
    <property type="match status" value="1"/>
</dbReference>
<feature type="transmembrane region" description="Helical" evidence="1">
    <location>
        <begin position="97"/>
        <end position="117"/>
    </location>
</feature>
<gene>
    <name evidence="3" type="ORF">ACFQO7_22350</name>
</gene>
<evidence type="ECO:0000313" key="4">
    <source>
        <dbReference type="Proteomes" id="UP001596392"/>
    </source>
</evidence>
<feature type="transmembrane region" description="Helical" evidence="1">
    <location>
        <begin position="278"/>
        <end position="298"/>
    </location>
</feature>
<evidence type="ECO:0000256" key="1">
    <source>
        <dbReference type="SAM" id="Phobius"/>
    </source>
</evidence>
<name>A0ABW2H2L5_9ACTN</name>
<feature type="domain" description="Nucleoside phosphorylase" evidence="2">
    <location>
        <begin position="416"/>
        <end position="622"/>
    </location>
</feature>
<dbReference type="Gene3D" id="3.40.50.1580">
    <property type="entry name" value="Nucleoside phosphorylase domain"/>
    <property type="match status" value="1"/>
</dbReference>
<organism evidence="3 4">
    <name type="scientific">Catellatospora aurea</name>
    <dbReference type="NCBI Taxonomy" id="1337874"/>
    <lineage>
        <taxon>Bacteria</taxon>
        <taxon>Bacillati</taxon>
        <taxon>Actinomycetota</taxon>
        <taxon>Actinomycetes</taxon>
        <taxon>Micromonosporales</taxon>
        <taxon>Micromonosporaceae</taxon>
        <taxon>Catellatospora</taxon>
    </lineage>
</organism>
<dbReference type="PANTHER" id="PTHR46832:SF1">
    <property type="entry name" value="5'-METHYLTHIOADENOSINE_S-ADENOSYLHOMOCYSTEINE NUCLEOSIDASE"/>
    <property type="match status" value="1"/>
</dbReference>
<evidence type="ECO:0000259" key="2">
    <source>
        <dbReference type="Pfam" id="PF01048"/>
    </source>
</evidence>
<evidence type="ECO:0000313" key="3">
    <source>
        <dbReference type="EMBL" id="MFC7245227.1"/>
    </source>
</evidence>